<dbReference type="PANTHER" id="PTHR11439:SF467">
    <property type="entry name" value="INTEGRASE CATALYTIC DOMAIN-CONTAINING PROTEIN"/>
    <property type="match status" value="1"/>
</dbReference>
<dbReference type="STRING" id="3476.A0A2P5AAW9"/>
<evidence type="ECO:0000313" key="2">
    <source>
        <dbReference type="Proteomes" id="UP000237105"/>
    </source>
</evidence>
<organism evidence="1 2">
    <name type="scientific">Parasponia andersonii</name>
    <name type="common">Sponia andersonii</name>
    <dbReference type="NCBI Taxonomy" id="3476"/>
    <lineage>
        <taxon>Eukaryota</taxon>
        <taxon>Viridiplantae</taxon>
        <taxon>Streptophyta</taxon>
        <taxon>Embryophyta</taxon>
        <taxon>Tracheophyta</taxon>
        <taxon>Spermatophyta</taxon>
        <taxon>Magnoliopsida</taxon>
        <taxon>eudicotyledons</taxon>
        <taxon>Gunneridae</taxon>
        <taxon>Pentapetalae</taxon>
        <taxon>rosids</taxon>
        <taxon>fabids</taxon>
        <taxon>Rosales</taxon>
        <taxon>Cannabaceae</taxon>
        <taxon>Parasponia</taxon>
    </lineage>
</organism>
<dbReference type="OrthoDB" id="418757at2759"/>
<protein>
    <submittedName>
        <fullName evidence="1">Uncharacterized protein</fullName>
    </submittedName>
</protein>
<dbReference type="EMBL" id="JXTB01000710">
    <property type="protein sequence ID" value="PON33692.1"/>
    <property type="molecule type" value="Genomic_DNA"/>
</dbReference>
<feature type="non-terminal residue" evidence="1">
    <location>
        <position position="1"/>
    </location>
</feature>
<dbReference type="Proteomes" id="UP000237105">
    <property type="component" value="Unassembled WGS sequence"/>
</dbReference>
<proteinExistence type="predicted"/>
<name>A0A2P5AAW9_PARAD</name>
<dbReference type="InterPro" id="IPR043502">
    <property type="entry name" value="DNA/RNA_pol_sf"/>
</dbReference>
<dbReference type="PANTHER" id="PTHR11439">
    <property type="entry name" value="GAG-POL-RELATED RETROTRANSPOSON"/>
    <property type="match status" value="1"/>
</dbReference>
<dbReference type="CDD" id="cd09272">
    <property type="entry name" value="RNase_HI_RT_Ty1"/>
    <property type="match status" value="1"/>
</dbReference>
<accession>A0A2P5AAW9</accession>
<dbReference type="AlphaFoldDB" id="A0A2P5AAW9"/>
<sequence>GVLKLSQEEYVKKVLSRFNMNGAKPVSTPLASHFKLTKEQSPSTEQERAYMAKVPYSSAIGSLMYAMVCTRPDIAHAVGVVSRYMSNLGKQHWEAVKWILRYLRGTSNMSLCFKKSDMGLQGYVDADMAGDVDGRKSTTGYVFTLGGTAVGWVSKLQKIVALSTTEAEYVAVTEASKELIWLQSFLEELGQNYGKSTLHCDSQSAIHLAKNPGYHARTKHIQVRYHFIRSALEDGVLVLEKIP</sequence>
<dbReference type="SUPFAM" id="SSF56672">
    <property type="entry name" value="DNA/RNA polymerases"/>
    <property type="match status" value="1"/>
</dbReference>
<reference evidence="2" key="1">
    <citation type="submission" date="2016-06" db="EMBL/GenBank/DDBJ databases">
        <title>Parallel loss of symbiosis genes in relatives of nitrogen-fixing non-legume Parasponia.</title>
        <authorList>
            <person name="Van Velzen R."/>
            <person name="Holmer R."/>
            <person name="Bu F."/>
            <person name="Rutten L."/>
            <person name="Van Zeijl A."/>
            <person name="Liu W."/>
            <person name="Santuari L."/>
            <person name="Cao Q."/>
            <person name="Sharma T."/>
            <person name="Shen D."/>
            <person name="Roswanjaya Y."/>
            <person name="Wardhani T."/>
            <person name="Kalhor M.S."/>
            <person name="Jansen J."/>
            <person name="Van den Hoogen J."/>
            <person name="Gungor B."/>
            <person name="Hartog M."/>
            <person name="Hontelez J."/>
            <person name="Verver J."/>
            <person name="Yang W.-C."/>
            <person name="Schijlen E."/>
            <person name="Repin R."/>
            <person name="Schilthuizen M."/>
            <person name="Schranz E."/>
            <person name="Heidstra R."/>
            <person name="Miyata K."/>
            <person name="Fedorova E."/>
            <person name="Kohlen W."/>
            <person name="Bisseling T."/>
            <person name="Smit S."/>
            <person name="Geurts R."/>
        </authorList>
    </citation>
    <scope>NUCLEOTIDE SEQUENCE [LARGE SCALE GENOMIC DNA]</scope>
    <source>
        <strain evidence="2">cv. WU1-14</strain>
    </source>
</reference>
<keyword evidence="2" id="KW-1185">Reference proteome</keyword>
<gene>
    <name evidence="1" type="ORF">PanWU01x14_350640</name>
</gene>
<evidence type="ECO:0000313" key="1">
    <source>
        <dbReference type="EMBL" id="PON33692.1"/>
    </source>
</evidence>
<comment type="caution">
    <text evidence="1">The sequence shown here is derived from an EMBL/GenBank/DDBJ whole genome shotgun (WGS) entry which is preliminary data.</text>
</comment>